<organism evidence="1 2">
    <name type="scientific">Paraburkholderia tropica</name>
    <dbReference type="NCBI Taxonomy" id="92647"/>
    <lineage>
        <taxon>Bacteria</taxon>
        <taxon>Pseudomonadati</taxon>
        <taxon>Pseudomonadota</taxon>
        <taxon>Betaproteobacteria</taxon>
        <taxon>Burkholderiales</taxon>
        <taxon>Burkholderiaceae</taxon>
        <taxon>Paraburkholderia</taxon>
    </lineage>
</organism>
<evidence type="ECO:0000313" key="2">
    <source>
        <dbReference type="Proteomes" id="UP000183529"/>
    </source>
</evidence>
<sequence length="120" mass="11557">MPGRAPVEAGVAFFDDAAAVAGTVAARFMFIFPADVAVRPAGGVGSLTGVARDSAVGADDGSRAASVAGVAPARTVLARGVPPAFVGFCLAAAPVATRGFCALARGSLLAAFPAGARGAI</sequence>
<protein>
    <submittedName>
        <fullName evidence="1">Uncharacterized protein</fullName>
    </submittedName>
</protein>
<gene>
    <name evidence="1" type="ORF">SAMN05216550_12068</name>
</gene>
<evidence type="ECO:0000313" key="1">
    <source>
        <dbReference type="EMBL" id="SEK11401.1"/>
    </source>
</evidence>
<proteinExistence type="predicted"/>
<name>A0AAQ1GM59_9BURK</name>
<reference evidence="1 2" key="1">
    <citation type="submission" date="2016-10" db="EMBL/GenBank/DDBJ databases">
        <authorList>
            <person name="Varghese N."/>
            <person name="Submissions S."/>
        </authorList>
    </citation>
    <scope>NUCLEOTIDE SEQUENCE [LARGE SCALE GENOMIC DNA]</scope>
    <source>
        <strain evidence="1 2">LMG 22274</strain>
    </source>
</reference>
<dbReference type="Proteomes" id="UP000183529">
    <property type="component" value="Unassembled WGS sequence"/>
</dbReference>
<dbReference type="EMBL" id="FNZM01000020">
    <property type="protein sequence ID" value="SEK11401.1"/>
    <property type="molecule type" value="Genomic_DNA"/>
</dbReference>
<comment type="caution">
    <text evidence="1">The sequence shown here is derived from an EMBL/GenBank/DDBJ whole genome shotgun (WGS) entry which is preliminary data.</text>
</comment>
<accession>A0AAQ1GM59</accession>
<dbReference type="AlphaFoldDB" id="A0AAQ1GM59"/>